<dbReference type="CDD" id="cd07067">
    <property type="entry name" value="HP_PGM_like"/>
    <property type="match status" value="1"/>
</dbReference>
<reference evidence="2" key="1">
    <citation type="journal article" date="2019" name="Int. J. Syst. Evol. Microbiol.">
        <title>The Global Catalogue of Microorganisms (GCM) 10K type strain sequencing project: providing services to taxonomists for standard genome sequencing and annotation.</title>
        <authorList>
            <consortium name="The Broad Institute Genomics Platform"/>
            <consortium name="The Broad Institute Genome Sequencing Center for Infectious Disease"/>
            <person name="Wu L."/>
            <person name="Ma J."/>
        </authorList>
    </citation>
    <scope>NUCLEOTIDE SEQUENCE [LARGE SCALE GENOMIC DNA]</scope>
    <source>
        <strain evidence="2">JCM 17839</strain>
    </source>
</reference>
<accession>A0ABP8PL43</accession>
<dbReference type="InterPro" id="IPR013078">
    <property type="entry name" value="His_Pase_superF_clade-1"/>
</dbReference>
<dbReference type="InterPro" id="IPR029033">
    <property type="entry name" value="His_PPase_superfam"/>
</dbReference>
<gene>
    <name evidence="1" type="ORF">GCM10023171_27690</name>
</gene>
<dbReference type="PANTHER" id="PTHR47623">
    <property type="entry name" value="OS09G0287300 PROTEIN"/>
    <property type="match status" value="1"/>
</dbReference>
<sequence>MRHRLLSGTLVTMKTLLLARHAKSDWDMAGLRDHDRPLNARGRRDAPLMARRLSDAGVGLQRIVSSTATRAHSTAARYAAAFGLAVFDEPALYAASARTILAVASGLPDDLEVAMLVGHNPGMADAVAELTGSFVEFPTCAVAECVVEVGSWSELIEGSGTLRRLRTPRAGVTDRRGSPTRPTP</sequence>
<organism evidence="1 2">
    <name type="scientific">Microbacterium panaciterrae</name>
    <dbReference type="NCBI Taxonomy" id="985759"/>
    <lineage>
        <taxon>Bacteria</taxon>
        <taxon>Bacillati</taxon>
        <taxon>Actinomycetota</taxon>
        <taxon>Actinomycetes</taxon>
        <taxon>Micrococcales</taxon>
        <taxon>Microbacteriaceae</taxon>
        <taxon>Microbacterium</taxon>
    </lineage>
</organism>
<keyword evidence="2" id="KW-1185">Reference proteome</keyword>
<dbReference type="SUPFAM" id="SSF53254">
    <property type="entry name" value="Phosphoglycerate mutase-like"/>
    <property type="match status" value="1"/>
</dbReference>
<dbReference type="PANTHER" id="PTHR47623:SF1">
    <property type="entry name" value="OS09G0287300 PROTEIN"/>
    <property type="match status" value="1"/>
</dbReference>
<dbReference type="Proteomes" id="UP001500731">
    <property type="component" value="Unassembled WGS sequence"/>
</dbReference>
<protein>
    <submittedName>
        <fullName evidence="1">Histidine phosphatase family protein</fullName>
    </submittedName>
</protein>
<dbReference type="SMART" id="SM00855">
    <property type="entry name" value="PGAM"/>
    <property type="match status" value="1"/>
</dbReference>
<comment type="caution">
    <text evidence="1">The sequence shown here is derived from an EMBL/GenBank/DDBJ whole genome shotgun (WGS) entry which is preliminary data.</text>
</comment>
<dbReference type="Pfam" id="PF00300">
    <property type="entry name" value="His_Phos_1"/>
    <property type="match status" value="1"/>
</dbReference>
<dbReference type="EMBL" id="BAABGP010000018">
    <property type="protein sequence ID" value="GAA4488362.1"/>
    <property type="molecule type" value="Genomic_DNA"/>
</dbReference>
<proteinExistence type="predicted"/>
<dbReference type="Gene3D" id="3.40.50.1240">
    <property type="entry name" value="Phosphoglycerate mutase-like"/>
    <property type="match status" value="1"/>
</dbReference>
<evidence type="ECO:0000313" key="2">
    <source>
        <dbReference type="Proteomes" id="UP001500731"/>
    </source>
</evidence>
<evidence type="ECO:0000313" key="1">
    <source>
        <dbReference type="EMBL" id="GAA4488362.1"/>
    </source>
</evidence>
<name>A0ABP8PL43_9MICO</name>